<feature type="compositionally biased region" description="Low complexity" evidence="16">
    <location>
        <begin position="497"/>
        <end position="511"/>
    </location>
</feature>
<protein>
    <recommendedName>
        <fullName evidence="5">RING-type E3 ubiquitin transferase</fullName>
        <ecNumber evidence="5">2.3.2.27</ecNumber>
    </recommendedName>
</protein>
<feature type="region of interest" description="Disordered" evidence="16">
    <location>
        <begin position="325"/>
        <end position="466"/>
    </location>
</feature>
<feature type="domain" description="RING-type" evidence="19">
    <location>
        <begin position="160"/>
        <end position="219"/>
    </location>
</feature>
<feature type="transmembrane region" description="Helical" evidence="17">
    <location>
        <begin position="92"/>
        <end position="113"/>
    </location>
</feature>
<evidence type="ECO:0000256" key="4">
    <source>
        <dbReference type="ARBA" id="ARBA00010089"/>
    </source>
</evidence>
<feature type="compositionally biased region" description="Low complexity" evidence="16">
    <location>
        <begin position="171"/>
        <end position="183"/>
    </location>
</feature>
<dbReference type="InterPro" id="IPR050731">
    <property type="entry name" value="HRD1_E3_ubiq-ligases"/>
</dbReference>
<gene>
    <name evidence="20" type="primary">HRD1</name>
    <name evidence="20" type="ORF">V5O48_000208</name>
</gene>
<comment type="similarity">
    <text evidence="4">Belongs to the HRD1 family.</text>
</comment>
<evidence type="ECO:0000256" key="16">
    <source>
        <dbReference type="SAM" id="MobiDB-lite"/>
    </source>
</evidence>
<evidence type="ECO:0000256" key="14">
    <source>
        <dbReference type="ARBA" id="ARBA00023136"/>
    </source>
</evidence>
<dbReference type="InterPro" id="IPR013083">
    <property type="entry name" value="Znf_RING/FYVE/PHD"/>
</dbReference>
<evidence type="ECO:0000313" key="21">
    <source>
        <dbReference type="Proteomes" id="UP001465976"/>
    </source>
</evidence>
<keyword evidence="20" id="KW-0012">Acyltransferase</keyword>
<feature type="signal peptide" evidence="18">
    <location>
        <begin position="1"/>
        <end position="19"/>
    </location>
</feature>
<comment type="subcellular location">
    <subcellularLocation>
        <location evidence="2">Endoplasmic reticulum membrane</location>
        <topology evidence="2">Multi-pass membrane protein</topology>
    </subcellularLocation>
</comment>
<dbReference type="Pfam" id="PF25563">
    <property type="entry name" value="TPR_SYVN1_N"/>
    <property type="match status" value="1"/>
</dbReference>
<keyword evidence="6 20" id="KW-0808">Transferase</keyword>
<evidence type="ECO:0000256" key="10">
    <source>
        <dbReference type="ARBA" id="ARBA00022786"/>
    </source>
</evidence>
<keyword evidence="21" id="KW-1185">Reference proteome</keyword>
<dbReference type="SUPFAM" id="SSF57850">
    <property type="entry name" value="RING/U-box"/>
    <property type="match status" value="1"/>
</dbReference>
<feature type="region of interest" description="Disordered" evidence="16">
    <location>
        <begin position="490"/>
        <end position="519"/>
    </location>
</feature>
<evidence type="ECO:0000256" key="2">
    <source>
        <dbReference type="ARBA" id="ARBA00004477"/>
    </source>
</evidence>
<evidence type="ECO:0000256" key="1">
    <source>
        <dbReference type="ARBA" id="ARBA00000900"/>
    </source>
</evidence>
<evidence type="ECO:0000256" key="6">
    <source>
        <dbReference type="ARBA" id="ARBA00022679"/>
    </source>
</evidence>
<evidence type="ECO:0000256" key="12">
    <source>
        <dbReference type="ARBA" id="ARBA00022833"/>
    </source>
</evidence>
<evidence type="ECO:0000256" key="7">
    <source>
        <dbReference type="ARBA" id="ARBA00022692"/>
    </source>
</evidence>
<evidence type="ECO:0000313" key="20">
    <source>
        <dbReference type="EMBL" id="KAL0581840.1"/>
    </source>
</evidence>
<evidence type="ECO:0000256" key="5">
    <source>
        <dbReference type="ARBA" id="ARBA00012483"/>
    </source>
</evidence>
<feature type="region of interest" description="Disordered" evidence="16">
    <location>
        <begin position="606"/>
        <end position="648"/>
    </location>
</feature>
<keyword evidence="13 17" id="KW-1133">Transmembrane helix</keyword>
<dbReference type="Gene3D" id="3.30.40.10">
    <property type="entry name" value="Zinc/RING finger domain, C3HC4 (zinc finger)"/>
    <property type="match status" value="1"/>
</dbReference>
<dbReference type="CDD" id="cd16479">
    <property type="entry name" value="RING-H2_synoviolin"/>
    <property type="match status" value="1"/>
</dbReference>
<feature type="transmembrane region" description="Helical" evidence="17">
    <location>
        <begin position="35"/>
        <end position="54"/>
    </location>
</feature>
<evidence type="ECO:0000256" key="15">
    <source>
        <dbReference type="PROSITE-ProRule" id="PRU00175"/>
    </source>
</evidence>
<name>A0ABR3G1W5_9AGAR</name>
<evidence type="ECO:0000256" key="8">
    <source>
        <dbReference type="ARBA" id="ARBA00022723"/>
    </source>
</evidence>
<feature type="region of interest" description="Disordered" evidence="16">
    <location>
        <begin position="171"/>
        <end position="190"/>
    </location>
</feature>
<comment type="pathway">
    <text evidence="3">Protein modification; protein ubiquitination.</text>
</comment>
<feature type="region of interest" description="Disordered" evidence="16">
    <location>
        <begin position="284"/>
        <end position="303"/>
    </location>
</feature>
<feature type="compositionally biased region" description="Low complexity" evidence="16">
    <location>
        <begin position="390"/>
        <end position="412"/>
    </location>
</feature>
<sequence>MSMLFTILWLTDFVMFLIAVENTLTHGVGGMVLFASEYGILMASVSNTIAKYLLSAYDLRRAGQRGGENAPPWENKSMWVFYIELTTDFLKLTTYLAFFSVIITFYGLPLNIIRDVYITARSLYTRLHDLHRYQIATRNMDQRYPNATEEELGATSDRTCIICREEMVTPAQPADGQQAPAPQSDGPNMTPKKLPCGHIFHFHCLRSWLERQQSCPTCRRSVLDNTNVPAQAPAGQAAARQGAQQPPQNPFAGVGAQNLNARPRNENENYIGLLGRMLGNQNPQAAAARRPLGAPPQGNLGVPNVTNDAAGRVVIQYNINYQLPAGQGGPNQGTQAPVQGPPELQPVQPFNGFEGPGNVWQPWPANNPGPNPTAAEQAPMSPATRPSEDPTSPQASPSSPSGSDHSSDQASTATVSSTNPRDEAARAALRRFNTSTSRLNDGVGPDEGGSVRPAPTEDAPGQHQQPFDVPGLIPLYDFNFDDNSRPAIEQTSAPRASIPTHHSSSMSTIHSNGPSAPSRVPVPAEQFPGNQTSFGVGNSLPLPLAPLPPTLSDEQLSALDKSTREAIDERLRILERVSTSVHHNIEDLLRMRSVLPAAPITSTAAAHNSSGVHASGSNPVEPTDQISHETNEGRSPQPSGAGVQGVAA</sequence>
<keyword evidence="12" id="KW-0862">Zinc</keyword>
<keyword evidence="11" id="KW-0256">Endoplasmic reticulum</keyword>
<evidence type="ECO:0000256" key="17">
    <source>
        <dbReference type="SAM" id="Phobius"/>
    </source>
</evidence>
<dbReference type="InterPro" id="IPR024766">
    <property type="entry name" value="Znf_RING_H2"/>
</dbReference>
<organism evidence="20 21">
    <name type="scientific">Marasmius crinis-equi</name>
    <dbReference type="NCBI Taxonomy" id="585013"/>
    <lineage>
        <taxon>Eukaryota</taxon>
        <taxon>Fungi</taxon>
        <taxon>Dikarya</taxon>
        <taxon>Basidiomycota</taxon>
        <taxon>Agaricomycotina</taxon>
        <taxon>Agaricomycetes</taxon>
        <taxon>Agaricomycetidae</taxon>
        <taxon>Agaricales</taxon>
        <taxon>Marasmiineae</taxon>
        <taxon>Marasmiaceae</taxon>
        <taxon>Marasmius</taxon>
    </lineage>
</organism>
<dbReference type="SMART" id="SM00184">
    <property type="entry name" value="RING"/>
    <property type="match status" value="1"/>
</dbReference>
<feature type="compositionally biased region" description="Polar residues" evidence="16">
    <location>
        <begin position="606"/>
        <end position="620"/>
    </location>
</feature>
<evidence type="ECO:0000256" key="18">
    <source>
        <dbReference type="SAM" id="SignalP"/>
    </source>
</evidence>
<evidence type="ECO:0000256" key="9">
    <source>
        <dbReference type="ARBA" id="ARBA00022771"/>
    </source>
</evidence>
<dbReference type="InterPro" id="IPR057992">
    <property type="entry name" value="TPR_SYVN1_N"/>
</dbReference>
<keyword evidence="9 15" id="KW-0863">Zinc-finger</keyword>
<evidence type="ECO:0000259" key="19">
    <source>
        <dbReference type="PROSITE" id="PS50089"/>
    </source>
</evidence>
<comment type="catalytic activity">
    <reaction evidence="1">
        <text>S-ubiquitinyl-[E2 ubiquitin-conjugating enzyme]-L-cysteine + [acceptor protein]-L-lysine = [E2 ubiquitin-conjugating enzyme]-L-cysteine + N(6)-ubiquitinyl-[acceptor protein]-L-lysine.</text>
        <dbReference type="EC" id="2.3.2.27"/>
    </reaction>
</comment>
<dbReference type="InterPro" id="IPR001841">
    <property type="entry name" value="Znf_RING"/>
</dbReference>
<keyword evidence="8" id="KW-0479">Metal-binding</keyword>
<evidence type="ECO:0000256" key="3">
    <source>
        <dbReference type="ARBA" id="ARBA00004906"/>
    </source>
</evidence>
<reference evidence="20 21" key="1">
    <citation type="submission" date="2024-02" db="EMBL/GenBank/DDBJ databases">
        <title>A draft genome for the cacao thread blight pathogen Marasmius crinis-equi.</title>
        <authorList>
            <person name="Cohen S.P."/>
            <person name="Baruah I.K."/>
            <person name="Amoako-Attah I."/>
            <person name="Bukari Y."/>
            <person name="Meinhardt L.W."/>
            <person name="Bailey B.A."/>
        </authorList>
    </citation>
    <scope>NUCLEOTIDE SEQUENCE [LARGE SCALE GENOMIC DNA]</scope>
    <source>
        <strain evidence="20 21">GH-76</strain>
    </source>
</reference>
<keyword evidence="18" id="KW-0732">Signal</keyword>
<dbReference type="EMBL" id="JBAHYK010000003">
    <property type="protein sequence ID" value="KAL0581840.1"/>
    <property type="molecule type" value="Genomic_DNA"/>
</dbReference>
<feature type="compositionally biased region" description="Low complexity" evidence="16">
    <location>
        <begin position="284"/>
        <end position="298"/>
    </location>
</feature>
<accession>A0ABR3G1W5</accession>
<keyword evidence="14 17" id="KW-0472">Membrane</keyword>
<dbReference type="GO" id="GO:0061630">
    <property type="term" value="F:ubiquitin protein ligase activity"/>
    <property type="evidence" value="ECO:0007669"/>
    <property type="project" value="UniProtKB-EC"/>
</dbReference>
<evidence type="ECO:0000256" key="11">
    <source>
        <dbReference type="ARBA" id="ARBA00022824"/>
    </source>
</evidence>
<proteinExistence type="inferred from homology"/>
<dbReference type="InterPro" id="IPR058051">
    <property type="entry name" value="Znf_RING_synoviolin"/>
</dbReference>
<dbReference type="PANTHER" id="PTHR22763:SF184">
    <property type="entry name" value="E3 UBIQUITIN-PROTEIN LIGASE SYNOVIOLIN"/>
    <property type="match status" value="1"/>
</dbReference>
<dbReference type="PROSITE" id="PS50089">
    <property type="entry name" value="ZF_RING_2"/>
    <property type="match status" value="1"/>
</dbReference>
<dbReference type="PANTHER" id="PTHR22763">
    <property type="entry name" value="RING ZINC FINGER PROTEIN"/>
    <property type="match status" value="1"/>
</dbReference>
<dbReference type="Proteomes" id="UP001465976">
    <property type="component" value="Unassembled WGS sequence"/>
</dbReference>
<dbReference type="EC" id="2.3.2.27" evidence="5"/>
<keyword evidence="7 17" id="KW-0812">Transmembrane</keyword>
<feature type="compositionally biased region" description="Low complexity" evidence="16">
    <location>
        <begin position="232"/>
        <end position="246"/>
    </location>
</feature>
<evidence type="ECO:0000256" key="13">
    <source>
        <dbReference type="ARBA" id="ARBA00022989"/>
    </source>
</evidence>
<dbReference type="Pfam" id="PF12678">
    <property type="entry name" value="zf-rbx1"/>
    <property type="match status" value="1"/>
</dbReference>
<keyword evidence="10" id="KW-0833">Ubl conjugation pathway</keyword>
<feature type="chain" id="PRO_5046302644" description="RING-type E3 ubiquitin transferase" evidence="18">
    <location>
        <begin position="20"/>
        <end position="648"/>
    </location>
</feature>
<feature type="region of interest" description="Disordered" evidence="16">
    <location>
        <begin position="232"/>
        <end position="263"/>
    </location>
</feature>
<comment type="caution">
    <text evidence="20">The sequence shown here is derived from an EMBL/GenBank/DDBJ whole genome shotgun (WGS) entry which is preliminary data.</text>
</comment>